<protein>
    <submittedName>
        <fullName evidence="1">Uncharacterized protein</fullName>
    </submittedName>
</protein>
<organism evidence="1 2">
    <name type="scientific">Sinanodonta woodiana</name>
    <name type="common">Chinese pond mussel</name>
    <name type="synonym">Anodonta woodiana</name>
    <dbReference type="NCBI Taxonomy" id="1069815"/>
    <lineage>
        <taxon>Eukaryota</taxon>
        <taxon>Metazoa</taxon>
        <taxon>Spiralia</taxon>
        <taxon>Lophotrochozoa</taxon>
        <taxon>Mollusca</taxon>
        <taxon>Bivalvia</taxon>
        <taxon>Autobranchia</taxon>
        <taxon>Heteroconchia</taxon>
        <taxon>Palaeoheterodonta</taxon>
        <taxon>Unionida</taxon>
        <taxon>Unionoidea</taxon>
        <taxon>Unionidae</taxon>
        <taxon>Unioninae</taxon>
        <taxon>Sinanodonta</taxon>
    </lineage>
</organism>
<evidence type="ECO:0000313" key="2">
    <source>
        <dbReference type="Proteomes" id="UP001634394"/>
    </source>
</evidence>
<gene>
    <name evidence="1" type="ORF">ACJMK2_019676</name>
</gene>
<dbReference type="Proteomes" id="UP001634394">
    <property type="component" value="Unassembled WGS sequence"/>
</dbReference>
<sequence>MDTLQENVRGLTVELRERIYRKLPNIKGKHKEQFHPLRHRFLSHWYLNDIQVELEDFQNLLHNANLAGEETSERSVTCMLVTKPFRFATGV</sequence>
<dbReference type="EMBL" id="JBJQND010000017">
    <property type="protein sequence ID" value="KAL3841551.1"/>
    <property type="molecule type" value="Genomic_DNA"/>
</dbReference>
<reference evidence="1 2" key="1">
    <citation type="submission" date="2024-11" db="EMBL/GenBank/DDBJ databases">
        <title>Chromosome-level genome assembly of the freshwater bivalve Anodonta woodiana.</title>
        <authorList>
            <person name="Chen X."/>
        </authorList>
    </citation>
    <scope>NUCLEOTIDE SEQUENCE [LARGE SCALE GENOMIC DNA]</scope>
    <source>
        <strain evidence="1">MN2024</strain>
        <tissue evidence="1">Gills</tissue>
    </source>
</reference>
<keyword evidence="2" id="KW-1185">Reference proteome</keyword>
<proteinExistence type="predicted"/>
<accession>A0ABD3TWQ0</accession>
<dbReference type="AlphaFoldDB" id="A0ABD3TWQ0"/>
<name>A0ABD3TWQ0_SINWO</name>
<evidence type="ECO:0000313" key="1">
    <source>
        <dbReference type="EMBL" id="KAL3841551.1"/>
    </source>
</evidence>
<comment type="caution">
    <text evidence="1">The sequence shown here is derived from an EMBL/GenBank/DDBJ whole genome shotgun (WGS) entry which is preliminary data.</text>
</comment>